<dbReference type="CDD" id="cd08249">
    <property type="entry name" value="enoyl_reductase_like"/>
    <property type="match status" value="1"/>
</dbReference>
<accession>A0AA39X507</accession>
<reference evidence="4" key="1">
    <citation type="submission" date="2023-06" db="EMBL/GenBank/DDBJ databases">
        <title>Genome-scale phylogeny and comparative genomics of the fungal order Sordariales.</title>
        <authorList>
            <consortium name="Lawrence Berkeley National Laboratory"/>
            <person name="Hensen N."/>
            <person name="Bonometti L."/>
            <person name="Westerberg I."/>
            <person name="Brannstrom I.O."/>
            <person name="Guillou S."/>
            <person name="Cros-Aarteil S."/>
            <person name="Calhoun S."/>
            <person name="Haridas S."/>
            <person name="Kuo A."/>
            <person name="Mondo S."/>
            <person name="Pangilinan J."/>
            <person name="Riley R."/>
            <person name="Labutti K."/>
            <person name="Andreopoulos B."/>
            <person name="Lipzen A."/>
            <person name="Chen C."/>
            <person name="Yanf M."/>
            <person name="Daum C."/>
            <person name="Ng V."/>
            <person name="Clum A."/>
            <person name="Steindorff A."/>
            <person name="Ohm R."/>
            <person name="Martin F."/>
            <person name="Silar P."/>
            <person name="Natvig D."/>
            <person name="Lalanne C."/>
            <person name="Gautier V."/>
            <person name="Ament-Velasquez S.L."/>
            <person name="Kruys A."/>
            <person name="Hutchinson M.I."/>
            <person name="Powell A.J."/>
            <person name="Barry K."/>
            <person name="Miller A.N."/>
            <person name="Grigoriev I.V."/>
            <person name="Debuchy R."/>
            <person name="Gladieux P."/>
            <person name="Thoren M.H."/>
            <person name="Johannesson H."/>
        </authorList>
    </citation>
    <scope>NUCLEOTIDE SEQUENCE</scope>
    <source>
        <strain evidence="4">CBS 606.72</strain>
    </source>
</reference>
<proteinExistence type="inferred from homology"/>
<evidence type="ECO:0000313" key="4">
    <source>
        <dbReference type="EMBL" id="KAK0627393.1"/>
    </source>
</evidence>
<comment type="caution">
    <text evidence="4">The sequence shown here is derived from an EMBL/GenBank/DDBJ whole genome shotgun (WGS) entry which is preliminary data.</text>
</comment>
<dbReference type="SUPFAM" id="SSF51735">
    <property type="entry name" value="NAD(P)-binding Rossmann-fold domains"/>
    <property type="match status" value="1"/>
</dbReference>
<evidence type="ECO:0000256" key="1">
    <source>
        <dbReference type="ARBA" id="ARBA00008072"/>
    </source>
</evidence>
<evidence type="ECO:0000259" key="3">
    <source>
        <dbReference type="SMART" id="SM00829"/>
    </source>
</evidence>
<dbReference type="InterPro" id="IPR047122">
    <property type="entry name" value="Trans-enoyl_RdTase-like"/>
</dbReference>
<dbReference type="InterPro" id="IPR036291">
    <property type="entry name" value="NAD(P)-bd_dom_sf"/>
</dbReference>
<dbReference type="SUPFAM" id="SSF50129">
    <property type="entry name" value="GroES-like"/>
    <property type="match status" value="1"/>
</dbReference>
<dbReference type="Gene3D" id="3.90.180.10">
    <property type="entry name" value="Medium-chain alcohol dehydrogenases, catalytic domain"/>
    <property type="match status" value="1"/>
</dbReference>
<dbReference type="PANTHER" id="PTHR45348:SF2">
    <property type="entry name" value="ZINC-TYPE ALCOHOL DEHYDROGENASE-LIKE PROTEIN C2E1P3.01"/>
    <property type="match status" value="1"/>
</dbReference>
<name>A0AA39X507_9PEZI</name>
<dbReference type="InterPro" id="IPR013149">
    <property type="entry name" value="ADH-like_C"/>
</dbReference>
<dbReference type="Pfam" id="PF08240">
    <property type="entry name" value="ADH_N"/>
    <property type="match status" value="1"/>
</dbReference>
<sequence length="350" mass="36070">MAQLTNTAAFLNAPGAKLIVGPAPLPIPAHGTEVLVKNHAAALNPLDWKRQAFGIMIPSYPTILGTDFAGEIVAPSTPNLPVGTRVAGLAHGMASGNSGNSSFQNYTVVKLSAIIPLPDSISFTQGATLAGGTGTAGLAVWELLGIPRPSVSAGPRIKGNAPTLLVWGGSSGVGSMVIQLAKLSGVENIVVTASKKHHERLRKLGASVVVDYAEPTSVEEVVAAIEGAGEAPLYVVDPISSGKSAAPVVEVLKKVEATGTKAKVATTLPWPAGLEIPEGIEPKMVGSEKLWGENQELAAWLFGEALPVWLAEGKIVPANPRVIDGGLEGIQKGLEELKRGVSGEKLVVEL</sequence>
<keyword evidence="2" id="KW-0560">Oxidoreductase</keyword>
<dbReference type="GO" id="GO:0016651">
    <property type="term" value="F:oxidoreductase activity, acting on NAD(P)H"/>
    <property type="evidence" value="ECO:0007669"/>
    <property type="project" value="InterPro"/>
</dbReference>
<dbReference type="Pfam" id="PF00107">
    <property type="entry name" value="ADH_zinc_N"/>
    <property type="match status" value="1"/>
</dbReference>
<dbReference type="PANTHER" id="PTHR45348">
    <property type="entry name" value="HYPOTHETICAL OXIDOREDUCTASE (EUROFUNG)"/>
    <property type="match status" value="1"/>
</dbReference>
<dbReference type="Gene3D" id="3.40.50.720">
    <property type="entry name" value="NAD(P)-binding Rossmann-like Domain"/>
    <property type="match status" value="1"/>
</dbReference>
<dbReference type="Proteomes" id="UP001175000">
    <property type="component" value="Unassembled WGS sequence"/>
</dbReference>
<feature type="domain" description="Enoyl reductase (ER)" evidence="3">
    <location>
        <begin position="15"/>
        <end position="348"/>
    </location>
</feature>
<dbReference type="InterPro" id="IPR011032">
    <property type="entry name" value="GroES-like_sf"/>
</dbReference>
<dbReference type="EMBL" id="JAULSU010000002">
    <property type="protein sequence ID" value="KAK0627393.1"/>
    <property type="molecule type" value="Genomic_DNA"/>
</dbReference>
<gene>
    <name evidence="4" type="ORF">B0T14DRAFT_535240</name>
</gene>
<dbReference type="AlphaFoldDB" id="A0AA39X507"/>
<organism evidence="4 5">
    <name type="scientific">Immersiella caudata</name>
    <dbReference type="NCBI Taxonomy" id="314043"/>
    <lineage>
        <taxon>Eukaryota</taxon>
        <taxon>Fungi</taxon>
        <taxon>Dikarya</taxon>
        <taxon>Ascomycota</taxon>
        <taxon>Pezizomycotina</taxon>
        <taxon>Sordariomycetes</taxon>
        <taxon>Sordariomycetidae</taxon>
        <taxon>Sordariales</taxon>
        <taxon>Lasiosphaeriaceae</taxon>
        <taxon>Immersiella</taxon>
    </lineage>
</organism>
<dbReference type="InterPro" id="IPR020843">
    <property type="entry name" value="ER"/>
</dbReference>
<evidence type="ECO:0000313" key="5">
    <source>
        <dbReference type="Proteomes" id="UP001175000"/>
    </source>
</evidence>
<evidence type="ECO:0000256" key="2">
    <source>
        <dbReference type="ARBA" id="ARBA00023002"/>
    </source>
</evidence>
<comment type="similarity">
    <text evidence="1">Belongs to the zinc-containing alcohol dehydrogenase family.</text>
</comment>
<keyword evidence="5" id="KW-1185">Reference proteome</keyword>
<dbReference type="InterPro" id="IPR013154">
    <property type="entry name" value="ADH-like_N"/>
</dbReference>
<dbReference type="SMART" id="SM00829">
    <property type="entry name" value="PKS_ER"/>
    <property type="match status" value="1"/>
</dbReference>
<protein>
    <submittedName>
        <fullName evidence="4">Chaperonin 10-like protein</fullName>
    </submittedName>
</protein>